<dbReference type="Proteomes" id="UP000886653">
    <property type="component" value="Unassembled WGS sequence"/>
</dbReference>
<reference evidence="1" key="1">
    <citation type="submission" date="2013-11" db="EMBL/GenBank/DDBJ databases">
        <title>Genome sequence of the fusiform rust pathogen reveals effectors for host alternation and coevolution with pine.</title>
        <authorList>
            <consortium name="DOE Joint Genome Institute"/>
            <person name="Smith K."/>
            <person name="Pendleton A."/>
            <person name="Kubisiak T."/>
            <person name="Anderson C."/>
            <person name="Salamov A."/>
            <person name="Aerts A."/>
            <person name="Riley R."/>
            <person name="Clum A."/>
            <person name="Lindquist E."/>
            <person name="Ence D."/>
            <person name="Campbell M."/>
            <person name="Kronenberg Z."/>
            <person name="Feau N."/>
            <person name="Dhillon B."/>
            <person name="Hamelin R."/>
            <person name="Burleigh J."/>
            <person name="Smith J."/>
            <person name="Yandell M."/>
            <person name="Nelson C."/>
            <person name="Grigoriev I."/>
            <person name="Davis J."/>
        </authorList>
    </citation>
    <scope>NUCLEOTIDE SEQUENCE</scope>
    <source>
        <strain evidence="1">G11</strain>
    </source>
</reference>
<evidence type="ECO:0000313" key="2">
    <source>
        <dbReference type="Proteomes" id="UP000886653"/>
    </source>
</evidence>
<organism evidence="1 2">
    <name type="scientific">Cronartium quercuum f. sp. fusiforme G11</name>
    <dbReference type="NCBI Taxonomy" id="708437"/>
    <lineage>
        <taxon>Eukaryota</taxon>
        <taxon>Fungi</taxon>
        <taxon>Dikarya</taxon>
        <taxon>Basidiomycota</taxon>
        <taxon>Pucciniomycotina</taxon>
        <taxon>Pucciniomycetes</taxon>
        <taxon>Pucciniales</taxon>
        <taxon>Coleosporiaceae</taxon>
        <taxon>Cronartium</taxon>
    </lineage>
</organism>
<gene>
    <name evidence="1" type="ORF">CROQUDRAFT_99124</name>
</gene>
<comment type="caution">
    <text evidence="1">The sequence shown here is derived from an EMBL/GenBank/DDBJ whole genome shotgun (WGS) entry which is preliminary data.</text>
</comment>
<protein>
    <submittedName>
        <fullName evidence="1">Uncharacterized protein</fullName>
    </submittedName>
</protein>
<name>A0A9P6T757_9BASI</name>
<accession>A0A9P6T757</accession>
<sequence length="255" mass="27612">MLKGLLTGGYQSLLVLVRAARLTQQLPGNFMCEKSTFHDAIMLAEHGLHLASQAHPPLANPPDVVLASVLAGIQAVETKVDNLLLDAADKAAERTKPPQNKLKMATFAQATQKGISANKQAKPAKLKMLNPQAPLHFPTISLVQSACDKVAFAEITTSPLKLREKINCSLAKAILEQHPTGPPKVSVRAIARNRFTGEIQLQFLTQGEVEVIEILPTMDWVTDVNPALRLKVKICPIIVHVPPPLTLTATNTSKN</sequence>
<evidence type="ECO:0000313" key="1">
    <source>
        <dbReference type="EMBL" id="KAG0141159.1"/>
    </source>
</evidence>
<dbReference type="EMBL" id="MU167399">
    <property type="protein sequence ID" value="KAG0141159.1"/>
    <property type="molecule type" value="Genomic_DNA"/>
</dbReference>
<dbReference type="AlphaFoldDB" id="A0A9P6T757"/>
<proteinExistence type="predicted"/>
<keyword evidence="2" id="KW-1185">Reference proteome</keyword>